<protein>
    <submittedName>
        <fullName evidence="3">DUF218 domain-containing protein</fullName>
    </submittedName>
</protein>
<keyword evidence="1" id="KW-0472">Membrane</keyword>
<reference evidence="3 4" key="1">
    <citation type="submission" date="2018-06" db="EMBL/GenBank/DDBJ databases">
        <title>Genomic Encyclopedia of Type Strains, Phase IV (KMG-IV): sequencing the most valuable type-strain genomes for metagenomic binning, comparative biology and taxonomic classification.</title>
        <authorList>
            <person name="Goeker M."/>
        </authorList>
    </citation>
    <scope>NUCLEOTIDE SEQUENCE [LARGE SCALE GENOMIC DNA]</scope>
    <source>
        <strain evidence="3 4">DSM 5</strain>
    </source>
</reference>
<dbReference type="RefSeq" id="WP_111438938.1">
    <property type="nucleotide sequence ID" value="NZ_QKZI01000001.1"/>
</dbReference>
<dbReference type="GO" id="GO:0005886">
    <property type="term" value="C:plasma membrane"/>
    <property type="evidence" value="ECO:0007669"/>
    <property type="project" value="TreeGrafter"/>
</dbReference>
<dbReference type="PANTHER" id="PTHR30336:SF20">
    <property type="entry name" value="DUF218 DOMAIN-CONTAINING PROTEIN"/>
    <property type="match status" value="1"/>
</dbReference>
<accession>A0A2W7MMK3</accession>
<evidence type="ECO:0000259" key="2">
    <source>
        <dbReference type="Pfam" id="PF02698"/>
    </source>
</evidence>
<keyword evidence="1" id="KW-1133">Transmembrane helix</keyword>
<sequence length="210" mass="24381">MKKWIRDNRSISVVLFGIVFIICTILLFPKSRIIDFLFYEEAPVKVDVIILLSGDSFRMQKAAELYKAGYADKVLLTNALASGSTTEYAESFGIPRDALLVENEATSTFENALYSKDILLLQGFDSAIVVTSNYHMRRSKLAYDRVFRDTNISFTYVPYQHDDITRGSWEENKTIFKREYRKLIGGYFLYREGFLNPLREKLEEDDMKEI</sequence>
<dbReference type="InterPro" id="IPR051599">
    <property type="entry name" value="Cell_Envelope_Assoc"/>
</dbReference>
<dbReference type="Pfam" id="PF02698">
    <property type="entry name" value="DUF218"/>
    <property type="match status" value="1"/>
</dbReference>
<gene>
    <name evidence="3" type="ORF">C7437_1011481</name>
</gene>
<dbReference type="Proteomes" id="UP000248646">
    <property type="component" value="Unassembled WGS sequence"/>
</dbReference>
<evidence type="ECO:0000313" key="4">
    <source>
        <dbReference type="Proteomes" id="UP000248646"/>
    </source>
</evidence>
<dbReference type="AlphaFoldDB" id="A0A2W7MMK3"/>
<proteinExistence type="predicted"/>
<organism evidence="3 4">
    <name type="scientific">Psychrobacillus insolitus</name>
    <dbReference type="NCBI Taxonomy" id="1461"/>
    <lineage>
        <taxon>Bacteria</taxon>
        <taxon>Bacillati</taxon>
        <taxon>Bacillota</taxon>
        <taxon>Bacilli</taxon>
        <taxon>Bacillales</taxon>
        <taxon>Bacillaceae</taxon>
        <taxon>Psychrobacillus</taxon>
    </lineage>
</organism>
<feature type="transmembrane region" description="Helical" evidence="1">
    <location>
        <begin position="12"/>
        <end position="29"/>
    </location>
</feature>
<dbReference type="EMBL" id="QKZI01000001">
    <property type="protein sequence ID" value="PZX08357.1"/>
    <property type="molecule type" value="Genomic_DNA"/>
</dbReference>
<dbReference type="InterPro" id="IPR014729">
    <property type="entry name" value="Rossmann-like_a/b/a_fold"/>
</dbReference>
<evidence type="ECO:0000313" key="3">
    <source>
        <dbReference type="EMBL" id="PZX08357.1"/>
    </source>
</evidence>
<feature type="domain" description="DUF218" evidence="2">
    <location>
        <begin position="47"/>
        <end position="168"/>
    </location>
</feature>
<dbReference type="OrthoDB" id="9782395at2"/>
<dbReference type="CDD" id="cd06259">
    <property type="entry name" value="YdcF-like"/>
    <property type="match status" value="1"/>
</dbReference>
<name>A0A2W7MMK3_9BACI</name>
<dbReference type="InterPro" id="IPR003848">
    <property type="entry name" value="DUF218"/>
</dbReference>
<dbReference type="PANTHER" id="PTHR30336">
    <property type="entry name" value="INNER MEMBRANE PROTEIN, PROBABLE PERMEASE"/>
    <property type="match status" value="1"/>
</dbReference>
<evidence type="ECO:0000256" key="1">
    <source>
        <dbReference type="SAM" id="Phobius"/>
    </source>
</evidence>
<comment type="caution">
    <text evidence="3">The sequence shown here is derived from an EMBL/GenBank/DDBJ whole genome shotgun (WGS) entry which is preliminary data.</text>
</comment>
<keyword evidence="4" id="KW-1185">Reference proteome</keyword>
<keyword evidence="1" id="KW-0812">Transmembrane</keyword>
<dbReference type="Gene3D" id="3.40.50.620">
    <property type="entry name" value="HUPs"/>
    <property type="match status" value="1"/>
</dbReference>